<reference evidence="3 4" key="1">
    <citation type="journal article" date="2010" name="J. Bacteriol.">
        <title>Biochemical characterization of a novel indole prenyltransferase from Streptomyces sp. SN-593.</title>
        <authorList>
            <person name="Takahashi S."/>
            <person name="Takagi H."/>
            <person name="Toyoda A."/>
            <person name="Uramoto M."/>
            <person name="Nogawa T."/>
            <person name="Ueki M."/>
            <person name="Sakaki Y."/>
            <person name="Osada H."/>
        </authorList>
    </citation>
    <scope>NUCLEOTIDE SEQUENCE [LARGE SCALE GENOMIC DNA]</scope>
    <source>
        <strain evidence="3 4">SN-593</strain>
    </source>
</reference>
<dbReference type="Proteomes" id="UP000595703">
    <property type="component" value="Chromosome"/>
</dbReference>
<gene>
    <name evidence="3" type="ORF">RVR_6607</name>
</gene>
<dbReference type="EMBL" id="AP018365">
    <property type="protein sequence ID" value="BBA99818.1"/>
    <property type="molecule type" value="Genomic_DNA"/>
</dbReference>
<evidence type="ECO:0008006" key="5">
    <source>
        <dbReference type="Google" id="ProtNLM"/>
    </source>
</evidence>
<reference evidence="3 4" key="3">
    <citation type="journal article" date="2011" name="Nat. Chem. Biol.">
        <title>Reveromycin A biosynthesis uses RevG and RevJ for stereospecific spiroacetal formation.</title>
        <authorList>
            <person name="Takahashi S."/>
            <person name="Toyoda A."/>
            <person name="Sekiyama Y."/>
            <person name="Takagi H."/>
            <person name="Nogawa T."/>
            <person name="Uramoto M."/>
            <person name="Suzuki R."/>
            <person name="Koshino H."/>
            <person name="Kumano T."/>
            <person name="Panthee S."/>
            <person name="Dairi T."/>
            <person name="Ishikawa J."/>
            <person name="Ikeda H."/>
            <person name="Sakaki Y."/>
            <person name="Osada H."/>
        </authorList>
    </citation>
    <scope>NUCLEOTIDE SEQUENCE [LARGE SCALE GENOMIC DNA]</scope>
    <source>
        <strain evidence="3 4">SN-593</strain>
    </source>
</reference>
<evidence type="ECO:0000256" key="2">
    <source>
        <dbReference type="SAM" id="MobiDB-lite"/>
    </source>
</evidence>
<dbReference type="InterPro" id="IPR036610">
    <property type="entry name" value="PEBP-like_sf"/>
</dbReference>
<organism evidence="3 4">
    <name type="scientific">Actinacidiphila reveromycinica</name>
    <dbReference type="NCBI Taxonomy" id="659352"/>
    <lineage>
        <taxon>Bacteria</taxon>
        <taxon>Bacillati</taxon>
        <taxon>Actinomycetota</taxon>
        <taxon>Actinomycetes</taxon>
        <taxon>Kitasatosporales</taxon>
        <taxon>Streptomycetaceae</taxon>
        <taxon>Actinacidiphila</taxon>
    </lineage>
</organism>
<dbReference type="RefSeq" id="WP_202235827.1">
    <property type="nucleotide sequence ID" value="NZ_AP018365.1"/>
</dbReference>
<protein>
    <recommendedName>
        <fullName evidence="5">PEBP family protein</fullName>
    </recommendedName>
</protein>
<dbReference type="KEGG" id="arev:RVR_6607"/>
<dbReference type="AlphaFoldDB" id="A0A7U3UVZ7"/>
<evidence type="ECO:0000256" key="1">
    <source>
        <dbReference type="ARBA" id="ARBA00007120"/>
    </source>
</evidence>
<dbReference type="SUPFAM" id="SSF49777">
    <property type="entry name" value="PEBP-like"/>
    <property type="match status" value="1"/>
</dbReference>
<accession>A0A7U3UVZ7</accession>
<dbReference type="Pfam" id="PF01161">
    <property type="entry name" value="PBP"/>
    <property type="match status" value="1"/>
</dbReference>
<name>A0A7U3UVZ7_9ACTN</name>
<dbReference type="InterPro" id="IPR008914">
    <property type="entry name" value="PEBP"/>
</dbReference>
<keyword evidence="4" id="KW-1185">Reference proteome</keyword>
<evidence type="ECO:0000313" key="4">
    <source>
        <dbReference type="Proteomes" id="UP000595703"/>
    </source>
</evidence>
<dbReference type="CDD" id="cd00865">
    <property type="entry name" value="PEBP_bact_arch"/>
    <property type="match status" value="1"/>
</dbReference>
<comment type="similarity">
    <text evidence="1">Belongs to the UPF0098 family.</text>
</comment>
<dbReference type="Gene3D" id="3.90.280.10">
    <property type="entry name" value="PEBP-like"/>
    <property type="match status" value="1"/>
</dbReference>
<feature type="region of interest" description="Disordered" evidence="2">
    <location>
        <begin position="41"/>
        <end position="65"/>
    </location>
</feature>
<dbReference type="InterPro" id="IPR005247">
    <property type="entry name" value="YbhB_YbcL/LppC-like"/>
</dbReference>
<reference evidence="3 4" key="4">
    <citation type="journal article" date="2020" name="Sci. Rep.">
        <title>beta-carboline chemical signals induce reveromycin production through a LuxR family regulator in Streptomyces sp. SN-593.</title>
        <authorList>
            <person name="Panthee S."/>
            <person name="Kito N."/>
            <person name="Hayashi T."/>
            <person name="Shimizu T."/>
            <person name="Ishikawa J."/>
            <person name="Hamamoto H."/>
            <person name="Osada H."/>
            <person name="Takahashi S."/>
        </authorList>
    </citation>
    <scope>NUCLEOTIDE SEQUENCE [LARGE SCALE GENOMIC DNA]</scope>
    <source>
        <strain evidence="3 4">SN-593</strain>
    </source>
</reference>
<evidence type="ECO:0000313" key="3">
    <source>
        <dbReference type="EMBL" id="BBA99818.1"/>
    </source>
</evidence>
<proteinExistence type="inferred from homology"/>
<sequence length="190" mass="19997">MPVLGRLLKNRRSGDAHAAWNRPNLQGPELLELSSRSFDRLGTIPPEHHAKNAGGQNISPHLAWNPPPTGTAQLLLVVEDTDVPTPKPAVHCVVLIDPAVRSLAPGALAAKEPAPGVTILRSVIGRGYQGPAPIRGHGPHHYTFQLFALATPLGETAGKSAPDSARPSALLPSITAPVLARGRLIGTVER</sequence>
<reference evidence="3 4" key="2">
    <citation type="journal article" date="2011" name="J. Antibiot.">
        <title>Furaquinocins I and J: novel polyketide isoprenoid hybrid compounds from Streptomyces reveromyceticus SN-593.</title>
        <authorList>
            <person name="Panthee S."/>
            <person name="Takahashi S."/>
            <person name="Takagi H."/>
            <person name="Nogawa T."/>
            <person name="Oowada E."/>
            <person name="Uramoto M."/>
            <person name="Osada H."/>
        </authorList>
    </citation>
    <scope>NUCLEOTIDE SEQUENCE [LARGE SCALE GENOMIC DNA]</scope>
    <source>
        <strain evidence="3 4">SN-593</strain>
    </source>
</reference>